<evidence type="ECO:0000313" key="1">
    <source>
        <dbReference type="EMBL" id="QEA08009.1"/>
    </source>
</evidence>
<gene>
    <name evidence="1" type="ORF">KBTEX_04377</name>
</gene>
<accession>A0A5B8RG17</accession>
<dbReference type="AlphaFoldDB" id="A0A5B8RG17"/>
<sequence length="56" mass="6213">MTRRFSLPMCAGSGASESAIWRPVISRMISSRSSDAVGRVSTKRPSRITVTWSVIW</sequence>
<proteinExistence type="predicted"/>
<organism evidence="1">
    <name type="scientific">uncultured organism</name>
    <dbReference type="NCBI Taxonomy" id="155900"/>
    <lineage>
        <taxon>unclassified sequences</taxon>
        <taxon>environmental samples</taxon>
    </lineage>
</organism>
<reference evidence="1" key="1">
    <citation type="submission" date="2019-06" db="EMBL/GenBank/DDBJ databases">
        <authorList>
            <person name="Murdoch R.W."/>
            <person name="Fathepure B."/>
        </authorList>
    </citation>
    <scope>NUCLEOTIDE SEQUENCE</scope>
</reference>
<dbReference type="EMBL" id="MN079598">
    <property type="protein sequence ID" value="QEA08009.1"/>
    <property type="molecule type" value="Genomic_DNA"/>
</dbReference>
<name>A0A5B8RG17_9ZZZZ</name>
<protein>
    <submittedName>
        <fullName evidence="1">Uncharacterized protein</fullName>
    </submittedName>
</protein>